<dbReference type="PROSITE" id="PS51257">
    <property type="entry name" value="PROKAR_LIPOPROTEIN"/>
    <property type="match status" value="1"/>
</dbReference>
<protein>
    <recommendedName>
        <fullName evidence="3">Lectin</fullName>
    </recommendedName>
</protein>
<name>A0A381SNB8_9ZZZZ</name>
<feature type="region of interest" description="Disordered" evidence="1">
    <location>
        <begin position="30"/>
        <end position="50"/>
    </location>
</feature>
<accession>A0A381SNB8</accession>
<sequence>MMLKTLYQKIFVALLALAALTLVACDQQAPNTEPSTGPMPAQDMSFFITSEGPGNGGDLGGLEGADSHCQNLAEAAGAGGKNWVAYLGTEPEGARGIDARSRIGNGPWHNAAGEMIAKDIDDLHLNANIVRGTALDENGNRVLGRGDSTNRHDILTGAMEDGTAFFPDAEDHTCNNWTSSGEGSAMVGHFDRQGGGNTSWNAAHQSRSCSQADLRATGGDGLLYCFATD</sequence>
<dbReference type="EMBL" id="UINC01003347">
    <property type="protein sequence ID" value="SVA05510.1"/>
    <property type="molecule type" value="Genomic_DNA"/>
</dbReference>
<reference evidence="2" key="1">
    <citation type="submission" date="2018-05" db="EMBL/GenBank/DDBJ databases">
        <authorList>
            <person name="Lanie J.A."/>
            <person name="Ng W.-L."/>
            <person name="Kazmierczak K.M."/>
            <person name="Andrzejewski T.M."/>
            <person name="Davidsen T.M."/>
            <person name="Wayne K.J."/>
            <person name="Tettelin H."/>
            <person name="Glass J.I."/>
            <person name="Rusch D."/>
            <person name="Podicherti R."/>
            <person name="Tsui H.-C.T."/>
            <person name="Winkler M.E."/>
        </authorList>
    </citation>
    <scope>NUCLEOTIDE SEQUENCE</scope>
</reference>
<dbReference type="InterPro" id="IPR016186">
    <property type="entry name" value="C-type_lectin-like/link_sf"/>
</dbReference>
<organism evidence="2">
    <name type="scientific">marine metagenome</name>
    <dbReference type="NCBI Taxonomy" id="408172"/>
    <lineage>
        <taxon>unclassified sequences</taxon>
        <taxon>metagenomes</taxon>
        <taxon>ecological metagenomes</taxon>
    </lineage>
</organism>
<proteinExistence type="predicted"/>
<gene>
    <name evidence="2" type="ORF">METZ01_LOCUS58364</name>
</gene>
<dbReference type="SUPFAM" id="SSF56436">
    <property type="entry name" value="C-type lectin-like"/>
    <property type="match status" value="1"/>
</dbReference>
<dbReference type="InterPro" id="IPR016187">
    <property type="entry name" value="CTDL_fold"/>
</dbReference>
<evidence type="ECO:0000256" key="1">
    <source>
        <dbReference type="SAM" id="MobiDB-lite"/>
    </source>
</evidence>
<dbReference type="AlphaFoldDB" id="A0A381SNB8"/>
<dbReference type="Gene3D" id="3.10.100.10">
    <property type="entry name" value="Mannose-Binding Protein A, subunit A"/>
    <property type="match status" value="1"/>
</dbReference>
<evidence type="ECO:0000313" key="2">
    <source>
        <dbReference type="EMBL" id="SVA05510.1"/>
    </source>
</evidence>
<evidence type="ECO:0008006" key="3">
    <source>
        <dbReference type="Google" id="ProtNLM"/>
    </source>
</evidence>